<keyword evidence="6 8" id="KW-0472">Membrane</keyword>
<organism evidence="9 10">
    <name type="scientific">Sutterella wadsworthensis 2_1_59BFAA</name>
    <dbReference type="NCBI Taxonomy" id="742823"/>
    <lineage>
        <taxon>Bacteria</taxon>
        <taxon>Pseudomonadati</taxon>
        <taxon>Pseudomonadota</taxon>
        <taxon>Betaproteobacteria</taxon>
        <taxon>Burkholderiales</taxon>
        <taxon>Sutterellaceae</taxon>
        <taxon>Sutterella</taxon>
    </lineage>
</organism>
<dbReference type="Gene3D" id="3.30.420.270">
    <property type="match status" value="1"/>
</dbReference>
<accession>K1JGC8</accession>
<comment type="similarity">
    <text evidence="2 7">Belongs to the ExbD/TolR family.</text>
</comment>
<name>K1JGC8_9BURK</name>
<comment type="subcellular location">
    <subcellularLocation>
        <location evidence="1">Cell membrane</location>
        <topology evidence="1">Single-pass membrane protein</topology>
    </subcellularLocation>
    <subcellularLocation>
        <location evidence="7">Cell membrane</location>
        <topology evidence="7">Single-pass type II membrane protein</topology>
    </subcellularLocation>
</comment>
<evidence type="ECO:0000256" key="6">
    <source>
        <dbReference type="ARBA" id="ARBA00023136"/>
    </source>
</evidence>
<sequence length="143" mass="15587">MSLRGNTKRRGMMAEMNVVPYIDVMLVLVVILMVAAPFVNPSVVNLPSVNKASKAPEQVIEVIVYPDSRLSIRQGKDMKPIDIPGLVAAVKTAQGEKSNIPVVIAADKDVRYEDVVNVLKLLQSADVPRVGLALRIERSAEAR</sequence>
<dbReference type="AlphaFoldDB" id="K1JGC8"/>
<evidence type="ECO:0000256" key="4">
    <source>
        <dbReference type="ARBA" id="ARBA00022692"/>
    </source>
</evidence>
<dbReference type="GO" id="GO:0022857">
    <property type="term" value="F:transmembrane transporter activity"/>
    <property type="evidence" value="ECO:0007669"/>
    <property type="project" value="InterPro"/>
</dbReference>
<evidence type="ECO:0000313" key="10">
    <source>
        <dbReference type="Proteomes" id="UP000005835"/>
    </source>
</evidence>
<dbReference type="STRING" id="742823.HMPREF9465_01692"/>
<proteinExistence type="inferred from homology"/>
<gene>
    <name evidence="9" type="ORF">HMPREF9465_01692</name>
</gene>
<dbReference type="GO" id="GO:0005886">
    <property type="term" value="C:plasma membrane"/>
    <property type="evidence" value="ECO:0007669"/>
    <property type="project" value="UniProtKB-SubCell"/>
</dbReference>
<evidence type="ECO:0000256" key="7">
    <source>
        <dbReference type="RuleBase" id="RU003879"/>
    </source>
</evidence>
<feature type="transmembrane region" description="Helical" evidence="8">
    <location>
        <begin position="21"/>
        <end position="39"/>
    </location>
</feature>
<dbReference type="Proteomes" id="UP000005835">
    <property type="component" value="Unassembled WGS sequence"/>
</dbReference>
<dbReference type="OrthoDB" id="9798629at2"/>
<reference evidence="9 10" key="1">
    <citation type="submission" date="2012-05" db="EMBL/GenBank/DDBJ databases">
        <title>The Genome Sequence of Sutterella wadsworthensis 2_1_59BFAA.</title>
        <authorList>
            <consortium name="The Broad Institute Genome Sequencing Platform"/>
            <person name="Earl A."/>
            <person name="Ward D."/>
            <person name="Feldgarden M."/>
            <person name="Gevers D."/>
            <person name="Daigneault M."/>
            <person name="Strauss J."/>
            <person name="Allen-Vercoe E."/>
            <person name="Walker B."/>
            <person name="Young S.K."/>
            <person name="Zeng Q."/>
            <person name="Gargeya S."/>
            <person name="Fitzgerald M."/>
            <person name="Haas B."/>
            <person name="Abouelleil A."/>
            <person name="Alvarado L."/>
            <person name="Arachchi H.M."/>
            <person name="Berlin A.M."/>
            <person name="Chapman S.B."/>
            <person name="Goldberg J."/>
            <person name="Griggs A."/>
            <person name="Gujja S."/>
            <person name="Hansen M."/>
            <person name="Howarth C."/>
            <person name="Imamovic A."/>
            <person name="Larimer J."/>
            <person name="McCowen C."/>
            <person name="Montmayeur A."/>
            <person name="Murphy C."/>
            <person name="Neiman D."/>
            <person name="Pearson M."/>
            <person name="Priest M."/>
            <person name="Roberts A."/>
            <person name="Saif S."/>
            <person name="Shea T."/>
            <person name="Sisk P."/>
            <person name="Sykes S."/>
            <person name="Wortman J."/>
            <person name="Nusbaum C."/>
            <person name="Birren B."/>
        </authorList>
    </citation>
    <scope>NUCLEOTIDE SEQUENCE [LARGE SCALE GENOMIC DNA]</scope>
    <source>
        <strain evidence="9 10">2_1_59BFAA</strain>
    </source>
</reference>
<evidence type="ECO:0008006" key="11">
    <source>
        <dbReference type="Google" id="ProtNLM"/>
    </source>
</evidence>
<dbReference type="eggNOG" id="COG0848">
    <property type="taxonomic scope" value="Bacteria"/>
</dbReference>
<evidence type="ECO:0000256" key="3">
    <source>
        <dbReference type="ARBA" id="ARBA00022475"/>
    </source>
</evidence>
<dbReference type="RefSeq" id="WP_005436038.1">
    <property type="nucleotide sequence ID" value="NZ_JH815518.1"/>
</dbReference>
<dbReference type="PATRIC" id="fig|742823.3.peg.1687"/>
<dbReference type="PANTHER" id="PTHR30558:SF7">
    <property type="entry name" value="TOL-PAL SYSTEM PROTEIN TOLR"/>
    <property type="match status" value="1"/>
</dbReference>
<evidence type="ECO:0000256" key="1">
    <source>
        <dbReference type="ARBA" id="ARBA00004162"/>
    </source>
</evidence>
<keyword evidence="4 7" id="KW-0812">Transmembrane</keyword>
<keyword evidence="7" id="KW-0653">Protein transport</keyword>
<dbReference type="Pfam" id="PF02472">
    <property type="entry name" value="ExbD"/>
    <property type="match status" value="1"/>
</dbReference>
<protein>
    <recommendedName>
        <fullName evidence="11">Protein TolR</fullName>
    </recommendedName>
</protein>
<keyword evidence="7" id="KW-0813">Transport</keyword>
<keyword evidence="3" id="KW-1003">Cell membrane</keyword>
<evidence type="ECO:0000256" key="5">
    <source>
        <dbReference type="ARBA" id="ARBA00022989"/>
    </source>
</evidence>
<keyword evidence="5 8" id="KW-1133">Transmembrane helix</keyword>
<dbReference type="InterPro" id="IPR003400">
    <property type="entry name" value="ExbD"/>
</dbReference>
<dbReference type="PANTHER" id="PTHR30558">
    <property type="entry name" value="EXBD MEMBRANE COMPONENT OF PMF-DRIVEN MACROMOLECULE IMPORT SYSTEM"/>
    <property type="match status" value="1"/>
</dbReference>
<comment type="caution">
    <text evidence="9">The sequence shown here is derived from an EMBL/GenBank/DDBJ whole genome shotgun (WGS) entry which is preliminary data.</text>
</comment>
<dbReference type="EMBL" id="ADMG01000037">
    <property type="protein sequence ID" value="EKB30645.1"/>
    <property type="molecule type" value="Genomic_DNA"/>
</dbReference>
<keyword evidence="10" id="KW-1185">Reference proteome</keyword>
<evidence type="ECO:0000256" key="2">
    <source>
        <dbReference type="ARBA" id="ARBA00005811"/>
    </source>
</evidence>
<dbReference type="GO" id="GO:0015031">
    <property type="term" value="P:protein transport"/>
    <property type="evidence" value="ECO:0007669"/>
    <property type="project" value="UniProtKB-KW"/>
</dbReference>
<evidence type="ECO:0000256" key="8">
    <source>
        <dbReference type="SAM" id="Phobius"/>
    </source>
</evidence>
<evidence type="ECO:0000313" key="9">
    <source>
        <dbReference type="EMBL" id="EKB30645.1"/>
    </source>
</evidence>
<dbReference type="HOGENOM" id="CLU_085305_1_3_4"/>